<dbReference type="HOGENOM" id="CLU_1806554_0_0_1"/>
<dbReference type="InParanoid" id="G4N6N8"/>
<organism evidence="2 3">
    <name type="scientific">Pyricularia oryzae (strain 70-15 / ATCC MYA-4617 / FGSC 8958)</name>
    <name type="common">Rice blast fungus</name>
    <name type="synonym">Magnaporthe oryzae</name>
    <dbReference type="NCBI Taxonomy" id="242507"/>
    <lineage>
        <taxon>Eukaryota</taxon>
        <taxon>Fungi</taxon>
        <taxon>Dikarya</taxon>
        <taxon>Ascomycota</taxon>
        <taxon>Pezizomycotina</taxon>
        <taxon>Sordariomycetes</taxon>
        <taxon>Sordariomycetidae</taxon>
        <taxon>Magnaporthales</taxon>
        <taxon>Pyriculariaceae</taxon>
        <taxon>Pyricularia</taxon>
    </lineage>
</organism>
<reference evidence="2 3" key="1">
    <citation type="journal article" date="2005" name="Nature">
        <title>The genome sequence of the rice blast fungus Magnaporthe grisea.</title>
        <authorList>
            <person name="Dean R.A."/>
            <person name="Talbot N.J."/>
            <person name="Ebbole D.J."/>
            <person name="Farman M.L."/>
            <person name="Mitchell T.K."/>
            <person name="Orbach M.J."/>
            <person name="Thon M."/>
            <person name="Kulkarni R."/>
            <person name="Xu J.R."/>
            <person name="Pan H."/>
            <person name="Read N.D."/>
            <person name="Lee Y.H."/>
            <person name="Carbone I."/>
            <person name="Brown D."/>
            <person name="Oh Y.Y."/>
            <person name="Donofrio N."/>
            <person name="Jeong J.S."/>
            <person name="Soanes D.M."/>
            <person name="Djonovic S."/>
            <person name="Kolomiets E."/>
            <person name="Rehmeyer C."/>
            <person name="Li W."/>
            <person name="Harding M."/>
            <person name="Kim S."/>
            <person name="Lebrun M.H."/>
            <person name="Bohnert H."/>
            <person name="Coughlan S."/>
            <person name="Butler J."/>
            <person name="Calvo S."/>
            <person name="Ma L.J."/>
            <person name="Nicol R."/>
            <person name="Purcell S."/>
            <person name="Nusbaum C."/>
            <person name="Galagan J.E."/>
            <person name="Birren B.W."/>
        </authorList>
    </citation>
    <scope>NUCLEOTIDE SEQUENCE [LARGE SCALE GENOMIC DNA]</scope>
    <source>
        <strain evidence="3">70-15 / ATCC MYA-4617 / FGSC 8958</strain>
    </source>
</reference>
<gene>
    <name evidence="2" type="ORF">MGG_14856</name>
</gene>
<proteinExistence type="predicted"/>
<dbReference type="RefSeq" id="XP_003717026.1">
    <property type="nucleotide sequence ID" value="XM_003716978.1"/>
</dbReference>
<evidence type="ECO:0000313" key="2">
    <source>
        <dbReference type="EMBL" id="EHA50707.1"/>
    </source>
</evidence>
<name>G4N6N8_PYRO7</name>
<sequence>MRYRRATLLKPIQAVDEEDGEFYPWLFDTCAKCSELEVSKQSRRPVFAVHRYRTKKGGGERCWLYRPRNGAIFTGSCATLDQGGQLLGDVYASPEGSLKAEVLPTSSIGEYGFYIAVSLAATAGGSDTRKEGQERLHDKYESK</sequence>
<feature type="region of interest" description="Disordered" evidence="1">
    <location>
        <begin position="124"/>
        <end position="143"/>
    </location>
</feature>
<dbReference type="Proteomes" id="UP000009058">
    <property type="component" value="Chromosome 4"/>
</dbReference>
<reference key="2">
    <citation type="submission" date="2011-05" db="EMBL/GenBank/DDBJ databases">
        <title>The Genome Sequence of Magnaporthe oryzae 70-15.</title>
        <authorList>
            <consortium name="The Broad Institute Genome Sequencing Platform"/>
            <person name="Ma L.-J."/>
            <person name="Dead R."/>
            <person name="Young S.K."/>
            <person name="Zeng Q."/>
            <person name="Gargeya S."/>
            <person name="Fitzgerald M."/>
            <person name="Haas B."/>
            <person name="Abouelleil A."/>
            <person name="Alvarado L."/>
            <person name="Arachchi H.M."/>
            <person name="Berlin A."/>
            <person name="Brown A."/>
            <person name="Chapman S.B."/>
            <person name="Chen Z."/>
            <person name="Dunbar C."/>
            <person name="Freedman E."/>
            <person name="Gearin G."/>
            <person name="Gellesch M."/>
            <person name="Goldberg J."/>
            <person name="Griggs A."/>
            <person name="Gujja S."/>
            <person name="Heiman D."/>
            <person name="Howarth C."/>
            <person name="Larson L."/>
            <person name="Lui A."/>
            <person name="MacDonald P.J.P."/>
            <person name="Mehta T."/>
            <person name="Montmayeur A."/>
            <person name="Murphy C."/>
            <person name="Neiman D."/>
            <person name="Pearson M."/>
            <person name="Priest M."/>
            <person name="Roberts A."/>
            <person name="Saif S."/>
            <person name="Shea T."/>
            <person name="Shenoy N."/>
            <person name="Sisk P."/>
            <person name="Stolte C."/>
            <person name="Sykes S."/>
            <person name="Yandava C."/>
            <person name="Wortman J."/>
            <person name="Nusbaum C."/>
            <person name="Birren B."/>
        </authorList>
    </citation>
    <scope>NUCLEOTIDE SEQUENCE</scope>
    <source>
        <strain>70-15</strain>
    </source>
</reference>
<feature type="compositionally biased region" description="Basic and acidic residues" evidence="1">
    <location>
        <begin position="127"/>
        <end position="143"/>
    </location>
</feature>
<dbReference type="AlphaFoldDB" id="G4N6N8"/>
<evidence type="ECO:0000256" key="1">
    <source>
        <dbReference type="SAM" id="MobiDB-lite"/>
    </source>
</evidence>
<dbReference type="VEuPathDB" id="FungiDB:MGG_14856"/>
<dbReference type="KEGG" id="mgr:MGG_14856"/>
<keyword evidence="3" id="KW-1185">Reference proteome</keyword>
<protein>
    <submittedName>
        <fullName evidence="2">Uncharacterized protein</fullName>
    </submittedName>
</protein>
<evidence type="ECO:0000313" key="3">
    <source>
        <dbReference type="Proteomes" id="UP000009058"/>
    </source>
</evidence>
<dbReference type="GeneID" id="5048926"/>
<accession>G4N6N8</accession>
<dbReference type="EMBL" id="CM001234">
    <property type="protein sequence ID" value="EHA50707.1"/>
    <property type="molecule type" value="Genomic_DNA"/>
</dbReference>